<protein>
    <submittedName>
        <fullName evidence="1">Uncharacterized protein</fullName>
    </submittedName>
</protein>
<dbReference type="AlphaFoldDB" id="E3EIJ6"/>
<sequence length="100" mass="11993">MIIGKLLLDEFEIDCDYVTGNCTIEGHESKTHVWLEYEGYKIDITADQFRDLFRITEEIVVSANHELYKYFEVKETRKISEHFPNELRTPYILIRDLIYN</sequence>
<dbReference type="KEGG" id="ppm:PPSC2_07860"/>
<dbReference type="Proteomes" id="UP000006868">
    <property type="component" value="Chromosome"/>
</dbReference>
<dbReference type="OrthoDB" id="573272at2"/>
<accession>E3EIJ6</accession>
<name>E3EIJ6_PAEPS</name>
<gene>
    <name evidence="1" type="ORF">PPSC2_07860</name>
</gene>
<evidence type="ECO:0000313" key="1">
    <source>
        <dbReference type="EMBL" id="ADO55634.1"/>
    </source>
</evidence>
<organism evidence="1 2">
    <name type="scientific">Paenibacillus polymyxa (strain SC2)</name>
    <name type="common">Bacillus polymyxa</name>
    <dbReference type="NCBI Taxonomy" id="886882"/>
    <lineage>
        <taxon>Bacteria</taxon>
        <taxon>Bacillati</taxon>
        <taxon>Bacillota</taxon>
        <taxon>Bacilli</taxon>
        <taxon>Bacillales</taxon>
        <taxon>Paenibacillaceae</taxon>
        <taxon>Paenibacillus</taxon>
    </lineage>
</organism>
<proteinExistence type="predicted"/>
<evidence type="ECO:0000313" key="2">
    <source>
        <dbReference type="Proteomes" id="UP000006868"/>
    </source>
</evidence>
<dbReference type="PATRIC" id="fig|886882.15.peg.1641"/>
<dbReference type="EMBL" id="CP002213">
    <property type="protein sequence ID" value="ADO55634.1"/>
    <property type="molecule type" value="Genomic_DNA"/>
</dbReference>
<dbReference type="HOGENOM" id="CLU_2303134_0_0_9"/>
<dbReference type="RefSeq" id="WP_013370261.1">
    <property type="nucleotide sequence ID" value="NC_014622.2"/>
</dbReference>
<reference evidence="1 2" key="1">
    <citation type="journal article" date="2011" name="J. Bacteriol.">
        <title>Complete genome sequence of Paenibacillus polymyxa SC2, a strain of plant growth-promoting Rhizobacterium with broad-spectrum antimicrobial activity.</title>
        <authorList>
            <person name="Ma M."/>
            <person name="Wang C."/>
            <person name="Ding Y."/>
            <person name="Li L."/>
            <person name="Shen D."/>
            <person name="Jiang X."/>
            <person name="Guan D."/>
            <person name="Cao F."/>
            <person name="Chen H."/>
            <person name="Feng R."/>
            <person name="Wang X."/>
            <person name="Ge Y."/>
            <person name="Yao L."/>
            <person name="Bing X."/>
            <person name="Yang X."/>
            <person name="Li J."/>
            <person name="Du B."/>
        </authorList>
    </citation>
    <scope>NUCLEOTIDE SEQUENCE [LARGE SCALE GENOMIC DNA]</scope>
    <source>
        <strain evidence="1 2">SC2</strain>
    </source>
</reference>